<reference evidence="1" key="1">
    <citation type="submission" date="2024-04" db="EMBL/GenBank/DDBJ databases">
        <authorList>
            <consortium name="Molecular Ecology Group"/>
        </authorList>
    </citation>
    <scope>NUCLEOTIDE SEQUENCE</scope>
</reference>
<proteinExistence type="predicted"/>
<evidence type="ECO:0000313" key="2">
    <source>
        <dbReference type="Proteomes" id="UP001497644"/>
    </source>
</evidence>
<gene>
    <name evidence="1" type="ORF">LPLAT_LOCUS5992</name>
</gene>
<evidence type="ECO:0000313" key="1">
    <source>
        <dbReference type="EMBL" id="CAL1679879.1"/>
    </source>
</evidence>
<dbReference type="AlphaFoldDB" id="A0AAV2NJ92"/>
<organism evidence="1 2">
    <name type="scientific">Lasius platythorax</name>
    <dbReference type="NCBI Taxonomy" id="488582"/>
    <lineage>
        <taxon>Eukaryota</taxon>
        <taxon>Metazoa</taxon>
        <taxon>Ecdysozoa</taxon>
        <taxon>Arthropoda</taxon>
        <taxon>Hexapoda</taxon>
        <taxon>Insecta</taxon>
        <taxon>Pterygota</taxon>
        <taxon>Neoptera</taxon>
        <taxon>Endopterygota</taxon>
        <taxon>Hymenoptera</taxon>
        <taxon>Apocrita</taxon>
        <taxon>Aculeata</taxon>
        <taxon>Formicoidea</taxon>
        <taxon>Formicidae</taxon>
        <taxon>Formicinae</taxon>
        <taxon>Lasius</taxon>
        <taxon>Lasius</taxon>
    </lineage>
</organism>
<keyword evidence="2" id="KW-1185">Reference proteome</keyword>
<sequence>MAPRFRPVETNFCRVLGDLKTQSSSGRTSSGRIPQRVVTSQCSDMPEVIEKHGMYRVRFTPVLYILHSHVRTKES</sequence>
<dbReference type="Proteomes" id="UP001497644">
    <property type="component" value="Chromosome 2"/>
</dbReference>
<dbReference type="EMBL" id="OZ034825">
    <property type="protein sequence ID" value="CAL1679879.1"/>
    <property type="molecule type" value="Genomic_DNA"/>
</dbReference>
<accession>A0AAV2NJ92</accession>
<protein>
    <submittedName>
        <fullName evidence="1">Uncharacterized protein</fullName>
    </submittedName>
</protein>
<name>A0AAV2NJ92_9HYME</name>